<dbReference type="EMBL" id="MPUH01000727">
    <property type="protein sequence ID" value="OMJ74806.1"/>
    <property type="molecule type" value="Genomic_DNA"/>
</dbReference>
<proteinExistence type="predicted"/>
<sequence>MKNAELLKVQVYAGLEEIANFRLTQDSEINLGNYVEKSSSTTICGSFDLNICPLKTNNSYLAKAQSQFLASLHTAIELTRLKLSLKEILSKQD</sequence>
<accession>A0A1R2BDI5</accession>
<organism evidence="1 2">
    <name type="scientific">Stentor coeruleus</name>
    <dbReference type="NCBI Taxonomy" id="5963"/>
    <lineage>
        <taxon>Eukaryota</taxon>
        <taxon>Sar</taxon>
        <taxon>Alveolata</taxon>
        <taxon>Ciliophora</taxon>
        <taxon>Postciliodesmatophora</taxon>
        <taxon>Heterotrichea</taxon>
        <taxon>Heterotrichida</taxon>
        <taxon>Stentoridae</taxon>
        <taxon>Stentor</taxon>
    </lineage>
</organism>
<gene>
    <name evidence="1" type="ORF">SteCoe_26181</name>
</gene>
<dbReference type="Proteomes" id="UP000187209">
    <property type="component" value="Unassembled WGS sequence"/>
</dbReference>
<name>A0A1R2BDI5_9CILI</name>
<evidence type="ECO:0000313" key="1">
    <source>
        <dbReference type="EMBL" id="OMJ74806.1"/>
    </source>
</evidence>
<dbReference type="AlphaFoldDB" id="A0A1R2BDI5"/>
<comment type="caution">
    <text evidence="1">The sequence shown here is derived from an EMBL/GenBank/DDBJ whole genome shotgun (WGS) entry which is preliminary data.</text>
</comment>
<protein>
    <submittedName>
        <fullName evidence="1">Uncharacterized protein</fullName>
    </submittedName>
</protein>
<keyword evidence="2" id="KW-1185">Reference proteome</keyword>
<reference evidence="1 2" key="1">
    <citation type="submission" date="2016-11" db="EMBL/GenBank/DDBJ databases">
        <title>The macronuclear genome of Stentor coeruleus: a giant cell with tiny introns.</title>
        <authorList>
            <person name="Slabodnick M."/>
            <person name="Ruby J.G."/>
            <person name="Reiff S.B."/>
            <person name="Swart E.C."/>
            <person name="Gosai S."/>
            <person name="Prabakaran S."/>
            <person name="Witkowska E."/>
            <person name="Larue G.E."/>
            <person name="Fisher S."/>
            <person name="Freeman R.M."/>
            <person name="Gunawardena J."/>
            <person name="Chu W."/>
            <person name="Stover N.A."/>
            <person name="Gregory B.D."/>
            <person name="Nowacki M."/>
            <person name="Derisi J."/>
            <person name="Roy S.W."/>
            <person name="Marshall W.F."/>
            <person name="Sood P."/>
        </authorList>
    </citation>
    <scope>NUCLEOTIDE SEQUENCE [LARGE SCALE GENOMIC DNA]</scope>
    <source>
        <strain evidence="1">WM001</strain>
    </source>
</reference>
<evidence type="ECO:0000313" key="2">
    <source>
        <dbReference type="Proteomes" id="UP000187209"/>
    </source>
</evidence>